<evidence type="ECO:0000313" key="2">
    <source>
        <dbReference type="Proteomes" id="UP001165064"/>
    </source>
</evidence>
<evidence type="ECO:0000313" key="1">
    <source>
        <dbReference type="EMBL" id="GME93145.1"/>
    </source>
</evidence>
<protein>
    <submittedName>
        <fullName evidence="1">Unnamed protein product</fullName>
    </submittedName>
</protein>
<sequence length="201" mass="23248">MLNHHRGQVCVIWVTFGIPVILRLDLGYGGCVHLGVLSSCEIDLFSIHSYALVKSYAYMDFVMENVMHMNPRRIRIDNWQSSLNNHRFTPIASEISCFDLQNVVFISENLNLFKRLRCIEISVKEIFSLEAIRSLLECSYIKKIKISFLENLPFGYDEESVNLLEKFEYKIKCLPIREEFVTCSTLVEIGLGMHDSVCKLV</sequence>
<reference evidence="1" key="1">
    <citation type="submission" date="2023-04" db="EMBL/GenBank/DDBJ databases">
        <title>Ambrosiozyma monospora NBRC 10751.</title>
        <authorList>
            <person name="Ichikawa N."/>
            <person name="Sato H."/>
            <person name="Tonouchi N."/>
        </authorList>
    </citation>
    <scope>NUCLEOTIDE SEQUENCE</scope>
    <source>
        <strain evidence="1">NBRC 10751</strain>
    </source>
</reference>
<proteinExistence type="predicted"/>
<comment type="caution">
    <text evidence="1">The sequence shown here is derived from an EMBL/GenBank/DDBJ whole genome shotgun (WGS) entry which is preliminary data.</text>
</comment>
<accession>A0ACB5TR32</accession>
<dbReference type="EMBL" id="BSXS01008626">
    <property type="protein sequence ID" value="GME93145.1"/>
    <property type="molecule type" value="Genomic_DNA"/>
</dbReference>
<gene>
    <name evidence="1" type="ORF">Amon02_000925100</name>
</gene>
<organism evidence="1 2">
    <name type="scientific">Ambrosiozyma monospora</name>
    <name type="common">Yeast</name>
    <name type="synonym">Endomycopsis monosporus</name>
    <dbReference type="NCBI Taxonomy" id="43982"/>
    <lineage>
        <taxon>Eukaryota</taxon>
        <taxon>Fungi</taxon>
        <taxon>Dikarya</taxon>
        <taxon>Ascomycota</taxon>
        <taxon>Saccharomycotina</taxon>
        <taxon>Pichiomycetes</taxon>
        <taxon>Pichiales</taxon>
        <taxon>Pichiaceae</taxon>
        <taxon>Ambrosiozyma</taxon>
    </lineage>
</organism>
<keyword evidence="2" id="KW-1185">Reference proteome</keyword>
<name>A0ACB5TR32_AMBMO</name>
<dbReference type="Proteomes" id="UP001165064">
    <property type="component" value="Unassembled WGS sequence"/>
</dbReference>